<dbReference type="OrthoDB" id="541719at2759"/>
<dbReference type="Pfam" id="PF23231">
    <property type="entry name" value="HAT_Syf1_CNRKL1_C"/>
    <property type="match status" value="1"/>
</dbReference>
<evidence type="ECO:0000256" key="1">
    <source>
        <dbReference type="ARBA" id="ARBA00004123"/>
    </source>
</evidence>
<dbReference type="FunFam" id="1.25.40.10:FF:000306">
    <property type="entry name" value="Cell cycle control protein cwf4"/>
    <property type="match status" value="1"/>
</dbReference>
<protein>
    <recommendedName>
        <fullName evidence="9">Pre-mRNA-splicing factor CLF1</fullName>
    </recommendedName>
</protein>
<evidence type="ECO:0000256" key="4">
    <source>
        <dbReference type="ARBA" id="ARBA00022728"/>
    </source>
</evidence>
<sequence>MSENAKRRVKNKSVAELQISAEQLLLEAYERKEQPLQIPHQKIVDLEELNEYQGRKRREYEDALRRNRLNVGQWMRYAQWELDQQEFARARSVFERALDVDSTQVPLWIRYIKSELKTRNVNHARNLLDRAVTILPRIDKLWFTYVQVEEALLNIPGCRQVFERWMAWRPDAPGWLAYIGMEKRYKEYDRARDVFQRFTVVHPEPENWIKWAHFEEELGSAENVREVYTLGVDTLAAAGEEFLDERILDSWAKWEARQKEWERARAIYQYGLERLAKSRSRILYNSYTAFTKQYGDKDGIEDVILSKRRVKYEEELKEDPNDYDTWFAYLTLLEEASAEPDDVRDVYERAIANVPEKQEKRYWRRYIFLWIKYAIYEELETQDIVRAREVYRECIKLIPHKSFSFDKIWLLYAKFEIRHGALATARKILGQGLGLSGKPRIFKGYIELEKSLKEFDRCRVLYEKYIEGYADLPQPWIEYAMMEQMLGDVERGRAIFEMAVGEPEMEMPELVWKRYIEFETEEEEYERARGLYERLVEKTGHVKVWISYAQFEVSTPENEGDEDENENEENEDEDEEKEIEVSEAAKERARAVFQRGWDFFKANHKTEERVILNEAWREFETVYGTPETQERVAKQTPHVVTKTRKLEDGSFEEYTDYIFPTDEKASSISKFLENAKKWKLTQAQ</sequence>
<keyword evidence="14" id="KW-1185">Reference proteome</keyword>
<evidence type="ECO:0000256" key="3">
    <source>
        <dbReference type="ARBA" id="ARBA00022664"/>
    </source>
</evidence>
<keyword evidence="4" id="KW-0747">Spliceosome</keyword>
<evidence type="ECO:0000256" key="8">
    <source>
        <dbReference type="ARBA" id="ARBA00037040"/>
    </source>
</evidence>
<evidence type="ECO:0000256" key="5">
    <source>
        <dbReference type="ARBA" id="ARBA00022737"/>
    </source>
</evidence>
<dbReference type="GO" id="GO:0071011">
    <property type="term" value="C:precatalytic spliceosome"/>
    <property type="evidence" value="ECO:0007669"/>
    <property type="project" value="TreeGrafter"/>
</dbReference>
<organism evidence="13 14">
    <name type="scientific">Magnusiomyces paraingens</name>
    <dbReference type="NCBI Taxonomy" id="2606893"/>
    <lineage>
        <taxon>Eukaryota</taxon>
        <taxon>Fungi</taxon>
        <taxon>Dikarya</taxon>
        <taxon>Ascomycota</taxon>
        <taxon>Saccharomycotina</taxon>
        <taxon>Dipodascomycetes</taxon>
        <taxon>Dipodascales</taxon>
        <taxon>Dipodascaceae</taxon>
        <taxon>Magnusiomyces</taxon>
    </lineage>
</organism>
<dbReference type="GO" id="GO:0071007">
    <property type="term" value="C:U2-type catalytic step 2 spliceosome"/>
    <property type="evidence" value="ECO:0007669"/>
    <property type="project" value="TreeGrafter"/>
</dbReference>
<dbReference type="RefSeq" id="XP_031854527.1">
    <property type="nucleotide sequence ID" value="XM_031998636.1"/>
</dbReference>
<dbReference type="Gene3D" id="1.25.40.10">
    <property type="entry name" value="Tetratricopeptide repeat domain"/>
    <property type="match status" value="3"/>
</dbReference>
<evidence type="ECO:0000313" key="14">
    <source>
        <dbReference type="Proteomes" id="UP000398389"/>
    </source>
</evidence>
<dbReference type="InterPro" id="IPR045075">
    <property type="entry name" value="Syf1-like"/>
</dbReference>
<proteinExistence type="inferred from homology"/>
<keyword evidence="7" id="KW-0539">Nucleus</keyword>
<dbReference type="GeneID" id="43582736"/>
<evidence type="ECO:0000256" key="2">
    <source>
        <dbReference type="ARBA" id="ARBA00008644"/>
    </source>
</evidence>
<dbReference type="EMBL" id="CABVLU010000003">
    <property type="protein sequence ID" value="VVT54129.1"/>
    <property type="molecule type" value="Genomic_DNA"/>
</dbReference>
<evidence type="ECO:0000256" key="7">
    <source>
        <dbReference type="ARBA" id="ARBA00023242"/>
    </source>
</evidence>
<feature type="region of interest" description="Disordered" evidence="10">
    <location>
        <begin position="554"/>
        <end position="583"/>
    </location>
</feature>
<dbReference type="PANTHER" id="PTHR11246">
    <property type="entry name" value="PRE-MRNA SPLICING FACTOR"/>
    <property type="match status" value="1"/>
</dbReference>
<evidence type="ECO:0000256" key="9">
    <source>
        <dbReference type="ARBA" id="ARBA00039167"/>
    </source>
</evidence>
<keyword evidence="5" id="KW-0677">Repeat</keyword>
<reference evidence="13 14" key="1">
    <citation type="submission" date="2019-09" db="EMBL/GenBank/DDBJ databases">
        <authorList>
            <person name="Brejova B."/>
        </authorList>
    </citation>
    <scope>NUCLEOTIDE SEQUENCE [LARGE SCALE GENOMIC DNA]</scope>
</reference>
<name>A0A5E8BU27_9ASCO</name>
<evidence type="ECO:0000259" key="12">
    <source>
        <dbReference type="Pfam" id="PF23233"/>
    </source>
</evidence>
<dbReference type="InterPro" id="IPR055433">
    <property type="entry name" value="HAT_Syf1-like_N"/>
</dbReference>
<evidence type="ECO:0000313" key="13">
    <source>
        <dbReference type="EMBL" id="VVT54129.1"/>
    </source>
</evidence>
<dbReference type="FunFam" id="1.25.40.10:FF:000048">
    <property type="entry name" value="Cell cycle control protein"/>
    <property type="match status" value="1"/>
</dbReference>
<dbReference type="GO" id="GO:0000974">
    <property type="term" value="C:Prp19 complex"/>
    <property type="evidence" value="ECO:0007669"/>
    <property type="project" value="TreeGrafter"/>
</dbReference>
<gene>
    <name evidence="13" type="ORF">SAPINGB_P003921</name>
</gene>
<feature type="compositionally biased region" description="Acidic residues" evidence="10">
    <location>
        <begin position="558"/>
        <end position="578"/>
    </location>
</feature>
<dbReference type="InterPro" id="IPR003107">
    <property type="entry name" value="HAT"/>
</dbReference>
<feature type="domain" description="Pre-mRNA-splicing factor Syf1-like N-terminal HAT-repeats" evidence="12">
    <location>
        <begin position="59"/>
        <end position="204"/>
    </location>
</feature>
<accession>A0A5E8BU27</accession>
<dbReference type="SMART" id="SM00386">
    <property type="entry name" value="HAT"/>
    <property type="match status" value="13"/>
</dbReference>
<dbReference type="Proteomes" id="UP000398389">
    <property type="component" value="Unassembled WGS sequence"/>
</dbReference>
<comment type="similarity">
    <text evidence="2">Belongs to the crooked-neck family.</text>
</comment>
<dbReference type="SUPFAM" id="SSF48452">
    <property type="entry name" value="TPR-like"/>
    <property type="match status" value="2"/>
</dbReference>
<dbReference type="FunFam" id="1.25.40.10:FF:000796">
    <property type="entry name" value="Crooked neck pre-mRNA splicing factor 1"/>
    <property type="match status" value="1"/>
</dbReference>
<dbReference type="InterPro" id="IPR011990">
    <property type="entry name" value="TPR-like_helical_dom_sf"/>
</dbReference>
<keyword evidence="3" id="KW-0507">mRNA processing</keyword>
<evidence type="ECO:0000256" key="10">
    <source>
        <dbReference type="SAM" id="MobiDB-lite"/>
    </source>
</evidence>
<dbReference type="AlphaFoldDB" id="A0A5E8BU27"/>
<dbReference type="GO" id="GO:0000245">
    <property type="term" value="P:spliceosomal complex assembly"/>
    <property type="evidence" value="ECO:0007669"/>
    <property type="project" value="TreeGrafter"/>
</dbReference>
<keyword evidence="6" id="KW-0508">mRNA splicing</keyword>
<dbReference type="Pfam" id="PF23233">
    <property type="entry name" value="HAT_Syf1_CNRKL1_N"/>
    <property type="match status" value="1"/>
</dbReference>
<dbReference type="PANTHER" id="PTHR11246:SF3">
    <property type="entry name" value="CROOKED NECK-LIKE PROTEIN 1"/>
    <property type="match status" value="1"/>
</dbReference>
<comment type="subcellular location">
    <subcellularLocation>
        <location evidence="1">Nucleus</location>
    </subcellularLocation>
</comment>
<evidence type="ECO:0000256" key="6">
    <source>
        <dbReference type="ARBA" id="ARBA00023187"/>
    </source>
</evidence>
<dbReference type="GO" id="GO:0071014">
    <property type="term" value="C:post-mRNA release spliceosomal complex"/>
    <property type="evidence" value="ECO:0007669"/>
    <property type="project" value="TreeGrafter"/>
</dbReference>
<evidence type="ECO:0000259" key="11">
    <source>
        <dbReference type="Pfam" id="PF23231"/>
    </source>
</evidence>
<comment type="function">
    <text evidence="8">Involved in pre-mRNA splicing and cell cycle progression. Required for the spliceosome assembly and initiation of the DNA replication.</text>
</comment>
<dbReference type="InterPro" id="IPR055430">
    <property type="entry name" value="HAT_Syf1_CNRKL1_C"/>
</dbReference>
<feature type="domain" description="Pre-mRNA-splicing factor Syf1/CRNKL1-like C-terminal HAT-repeats" evidence="11">
    <location>
        <begin position="380"/>
        <end position="580"/>
    </location>
</feature>